<reference evidence="2 3" key="2">
    <citation type="journal article" date="2021" name="Genomics">
        <title>High-quality reference genome for Clonorchis sinensis.</title>
        <authorList>
            <person name="Young N.D."/>
            <person name="Stroehlein A.J."/>
            <person name="Kinkar L."/>
            <person name="Wang T."/>
            <person name="Sohn W.M."/>
            <person name="Chang B.C.H."/>
            <person name="Kaur P."/>
            <person name="Weisz D."/>
            <person name="Dudchenko O."/>
            <person name="Aiden E.L."/>
            <person name="Korhonen P.K."/>
            <person name="Gasser R.B."/>
        </authorList>
    </citation>
    <scope>NUCLEOTIDE SEQUENCE [LARGE SCALE GENOMIC DNA]</scope>
    <source>
        <strain evidence="2">Cs-k2</strain>
    </source>
</reference>
<gene>
    <name evidence="2" type="ORF">CSKR_108081</name>
</gene>
<feature type="domain" description="ZSWIM1/3 RNaseH-like" evidence="1">
    <location>
        <begin position="62"/>
        <end position="155"/>
    </location>
</feature>
<sequence length="331" mass="37881">MGRVLTWQSEEGHYSHTCLSRWQQAALFRYFSDVVNVDGMHVTNHFAAKLQETGWVLVLQSEEGHYSHVCFSRWHRIALFRCFSGDGTRTTNRFGCKLYTFLTTNGMATGRPVMYAFAESEQFVPMLKLFDLSKLMMKEEYPVKAFVMDKLATRMLAVFGCNVMLCYFHIRKAIRKHSQIHCANSRHIFHRMACLGNALLTQIPARSAASAPNGPAICPLPCGPLGVRYQKIVRTRIVCNGSVTKNRLENDYGRLKDRLHLSDTLEHALQKVYRHAERLMREFEMHTSHHCDRWQILEGDGYVLNVVPRMTTYARSFVLGRLGAATAKAAL</sequence>
<comment type="caution">
    <text evidence="2">The sequence shown here is derived from an EMBL/GenBank/DDBJ whole genome shotgun (WGS) entry which is preliminary data.</text>
</comment>
<dbReference type="Pfam" id="PF21056">
    <property type="entry name" value="ZSWIM1-3_RNaseH-like"/>
    <property type="match status" value="1"/>
</dbReference>
<keyword evidence="3" id="KW-1185">Reference proteome</keyword>
<dbReference type="OrthoDB" id="92090at2759"/>
<protein>
    <recommendedName>
        <fullName evidence="1">ZSWIM1/3 RNaseH-like domain-containing protein</fullName>
    </recommendedName>
</protein>
<dbReference type="AlphaFoldDB" id="A0A3R7CW55"/>
<evidence type="ECO:0000313" key="3">
    <source>
        <dbReference type="Proteomes" id="UP000286415"/>
    </source>
</evidence>
<accession>A0A3R7CW55</accession>
<dbReference type="InParanoid" id="A0A3R7CW55"/>
<reference evidence="2 3" key="1">
    <citation type="journal article" date="2018" name="Biotechnol. Adv.">
        <title>Improved genomic resources and new bioinformatic workflow for the carcinogenic parasite Clonorchis sinensis: Biotechnological implications.</title>
        <authorList>
            <person name="Wang D."/>
            <person name="Korhonen P.K."/>
            <person name="Gasser R.B."/>
            <person name="Young N.D."/>
        </authorList>
    </citation>
    <scope>NUCLEOTIDE SEQUENCE [LARGE SCALE GENOMIC DNA]</scope>
    <source>
        <strain evidence="2">Cs-k2</strain>
    </source>
</reference>
<proteinExistence type="predicted"/>
<dbReference type="EMBL" id="NIRI02000056">
    <property type="protein sequence ID" value="KAG5444555.1"/>
    <property type="molecule type" value="Genomic_DNA"/>
</dbReference>
<organism evidence="2 3">
    <name type="scientific">Clonorchis sinensis</name>
    <name type="common">Chinese liver fluke</name>
    <dbReference type="NCBI Taxonomy" id="79923"/>
    <lineage>
        <taxon>Eukaryota</taxon>
        <taxon>Metazoa</taxon>
        <taxon>Spiralia</taxon>
        <taxon>Lophotrochozoa</taxon>
        <taxon>Platyhelminthes</taxon>
        <taxon>Trematoda</taxon>
        <taxon>Digenea</taxon>
        <taxon>Opisthorchiida</taxon>
        <taxon>Opisthorchiata</taxon>
        <taxon>Opisthorchiidae</taxon>
        <taxon>Clonorchis</taxon>
    </lineage>
</organism>
<evidence type="ECO:0000313" key="2">
    <source>
        <dbReference type="EMBL" id="KAG5444555.1"/>
    </source>
</evidence>
<evidence type="ECO:0000259" key="1">
    <source>
        <dbReference type="Pfam" id="PF21056"/>
    </source>
</evidence>
<name>A0A3R7CW55_CLOSI</name>
<dbReference type="InterPro" id="IPR048324">
    <property type="entry name" value="ZSWIM1-3_RNaseH-like"/>
</dbReference>
<dbReference type="Proteomes" id="UP000286415">
    <property type="component" value="Unassembled WGS sequence"/>
</dbReference>